<evidence type="ECO:0000313" key="3">
    <source>
        <dbReference type="Proteomes" id="UP000000305"/>
    </source>
</evidence>
<reference evidence="2 3" key="1">
    <citation type="journal article" date="2011" name="Science">
        <title>The ecoresponsive genome of Daphnia pulex.</title>
        <authorList>
            <person name="Colbourne J.K."/>
            <person name="Pfrender M.E."/>
            <person name="Gilbert D."/>
            <person name="Thomas W.K."/>
            <person name="Tucker A."/>
            <person name="Oakley T.H."/>
            <person name="Tokishita S."/>
            <person name="Aerts A."/>
            <person name="Arnold G.J."/>
            <person name="Basu M.K."/>
            <person name="Bauer D.J."/>
            <person name="Caceres C.E."/>
            <person name="Carmel L."/>
            <person name="Casola C."/>
            <person name="Choi J.H."/>
            <person name="Detter J.C."/>
            <person name="Dong Q."/>
            <person name="Dusheyko S."/>
            <person name="Eads B.D."/>
            <person name="Frohlich T."/>
            <person name="Geiler-Samerotte K.A."/>
            <person name="Gerlach D."/>
            <person name="Hatcher P."/>
            <person name="Jogdeo S."/>
            <person name="Krijgsveld J."/>
            <person name="Kriventseva E.V."/>
            <person name="Kultz D."/>
            <person name="Laforsch C."/>
            <person name="Lindquist E."/>
            <person name="Lopez J."/>
            <person name="Manak J.R."/>
            <person name="Muller J."/>
            <person name="Pangilinan J."/>
            <person name="Patwardhan R.P."/>
            <person name="Pitluck S."/>
            <person name="Pritham E.J."/>
            <person name="Rechtsteiner A."/>
            <person name="Rho M."/>
            <person name="Rogozin I.B."/>
            <person name="Sakarya O."/>
            <person name="Salamov A."/>
            <person name="Schaack S."/>
            <person name="Shapiro H."/>
            <person name="Shiga Y."/>
            <person name="Skalitzky C."/>
            <person name="Smith Z."/>
            <person name="Souvorov A."/>
            <person name="Sung W."/>
            <person name="Tang Z."/>
            <person name="Tsuchiya D."/>
            <person name="Tu H."/>
            <person name="Vos H."/>
            <person name="Wang M."/>
            <person name="Wolf Y.I."/>
            <person name="Yamagata H."/>
            <person name="Yamada T."/>
            <person name="Ye Y."/>
            <person name="Shaw J.R."/>
            <person name="Andrews J."/>
            <person name="Crease T.J."/>
            <person name="Tang H."/>
            <person name="Lucas S.M."/>
            <person name="Robertson H.M."/>
            <person name="Bork P."/>
            <person name="Koonin E.V."/>
            <person name="Zdobnov E.M."/>
            <person name="Grigoriev I.V."/>
            <person name="Lynch M."/>
            <person name="Boore J.L."/>
        </authorList>
    </citation>
    <scope>NUCLEOTIDE SEQUENCE [LARGE SCALE GENOMIC DNA]</scope>
</reference>
<dbReference type="KEGG" id="dpx:DAPPUDRAFT_326608"/>
<feature type="compositionally biased region" description="Acidic residues" evidence="1">
    <location>
        <begin position="22"/>
        <end position="31"/>
    </location>
</feature>
<dbReference type="HOGENOM" id="CLU_167781_0_0_1"/>
<dbReference type="EMBL" id="GL732603">
    <property type="protein sequence ID" value="EFX72069.1"/>
    <property type="molecule type" value="Genomic_DNA"/>
</dbReference>
<keyword evidence="3" id="KW-1185">Reference proteome</keyword>
<organism evidence="2 3">
    <name type="scientific">Daphnia pulex</name>
    <name type="common">Water flea</name>
    <dbReference type="NCBI Taxonomy" id="6669"/>
    <lineage>
        <taxon>Eukaryota</taxon>
        <taxon>Metazoa</taxon>
        <taxon>Ecdysozoa</taxon>
        <taxon>Arthropoda</taxon>
        <taxon>Crustacea</taxon>
        <taxon>Branchiopoda</taxon>
        <taxon>Diplostraca</taxon>
        <taxon>Cladocera</taxon>
        <taxon>Anomopoda</taxon>
        <taxon>Daphniidae</taxon>
        <taxon>Daphnia</taxon>
    </lineage>
</organism>
<dbReference type="PhylomeDB" id="E9H892"/>
<dbReference type="InParanoid" id="E9H892"/>
<gene>
    <name evidence="2" type="ORF">DAPPUDRAFT_326608</name>
</gene>
<name>E9H892_DAPPU</name>
<proteinExistence type="predicted"/>
<dbReference type="AlphaFoldDB" id="E9H892"/>
<evidence type="ECO:0000313" key="2">
    <source>
        <dbReference type="EMBL" id="EFX72069.1"/>
    </source>
</evidence>
<feature type="region of interest" description="Disordered" evidence="1">
    <location>
        <begin position="13"/>
        <end position="66"/>
    </location>
</feature>
<dbReference type="Proteomes" id="UP000000305">
    <property type="component" value="Unassembled WGS sequence"/>
</dbReference>
<protein>
    <submittedName>
        <fullName evidence="2">Uncharacterized protein</fullName>
    </submittedName>
</protein>
<dbReference type="OrthoDB" id="10519039at2759"/>
<accession>E9H892</accession>
<evidence type="ECO:0000256" key="1">
    <source>
        <dbReference type="SAM" id="MobiDB-lite"/>
    </source>
</evidence>
<sequence length="118" mass="13676">MCPSCDELHSYLTENCPNLATQDEEEEENSDGEQNFDWGDESHQQDWGDETLDLDHHYSDEIPAVSDDDDFADLEISFASTIDLTMDEEINLDLVEELEKRKRMSNDVPMTCKRQKLN</sequence>